<organism evidence="2 3">
    <name type="scientific">Burkholderia lata (strain ATCC 17760 / DSM 23089 / LMG 22485 / NCIMB 9086 / R18194 / 383)</name>
    <dbReference type="NCBI Taxonomy" id="482957"/>
    <lineage>
        <taxon>Bacteria</taxon>
        <taxon>Pseudomonadati</taxon>
        <taxon>Pseudomonadota</taxon>
        <taxon>Betaproteobacteria</taxon>
        <taxon>Burkholderiales</taxon>
        <taxon>Burkholderiaceae</taxon>
        <taxon>Burkholderia</taxon>
        <taxon>Burkholderia cepacia complex</taxon>
    </lineage>
</organism>
<dbReference type="InterPro" id="IPR002347">
    <property type="entry name" value="SDR_fam"/>
</dbReference>
<dbReference type="FunFam" id="3.40.50.720:FF:000084">
    <property type="entry name" value="Short-chain dehydrogenase reductase"/>
    <property type="match status" value="1"/>
</dbReference>
<dbReference type="HOGENOM" id="CLU_010194_1_0_4"/>
<dbReference type="AlphaFoldDB" id="Q39P27"/>
<dbReference type="InterPro" id="IPR020904">
    <property type="entry name" value="Sc_DH/Rdtase_CS"/>
</dbReference>
<dbReference type="Gene3D" id="3.40.50.720">
    <property type="entry name" value="NAD(P)-binding Rossmann-like Domain"/>
    <property type="match status" value="1"/>
</dbReference>
<dbReference type="PRINTS" id="PR00081">
    <property type="entry name" value="GDHRDH"/>
</dbReference>
<dbReference type="RefSeq" id="WP_011349433.1">
    <property type="nucleotide sequence ID" value="NC_007509.1"/>
</dbReference>
<reference evidence="2" key="1">
    <citation type="submission" date="2009-01" db="EMBL/GenBank/DDBJ databases">
        <title>Complete sequence of chromosome 3 of Burkholderia sp. 383.</title>
        <authorList>
            <consortium name="US DOE Joint Genome Institute"/>
            <person name="Copeland A."/>
            <person name="Lucas S."/>
            <person name="Lapidus A."/>
            <person name="Barry K."/>
            <person name="Detter J.C."/>
            <person name="Glavina T."/>
            <person name="Hammon N."/>
            <person name="Israni S."/>
            <person name="Pitluck S."/>
            <person name="Chain P."/>
            <person name="Malfatti S."/>
            <person name="Shin M."/>
            <person name="Vergez L."/>
            <person name="Schmutz J."/>
            <person name="Larimer F."/>
            <person name="Land M."/>
            <person name="Kyrpides N."/>
            <person name="Lykidis A."/>
            <person name="Richardson P."/>
        </authorList>
    </citation>
    <scope>NUCLEOTIDE SEQUENCE</scope>
    <source>
        <strain evidence="2">383</strain>
    </source>
</reference>
<comment type="similarity">
    <text evidence="1">Belongs to the short-chain dehydrogenases/reductases (SDR) family.</text>
</comment>
<gene>
    <name evidence="2" type="ordered locus">Bcep18194_C6740</name>
</gene>
<evidence type="ECO:0000313" key="2">
    <source>
        <dbReference type="EMBL" id="ABB05789.1"/>
    </source>
</evidence>
<dbReference type="GeneID" id="45092162"/>
<dbReference type="Proteomes" id="UP000002705">
    <property type="component" value="Chromosome 3"/>
</dbReference>
<dbReference type="InterPro" id="IPR050259">
    <property type="entry name" value="SDR"/>
</dbReference>
<evidence type="ECO:0000256" key="1">
    <source>
        <dbReference type="ARBA" id="ARBA00006484"/>
    </source>
</evidence>
<dbReference type="EC" id="1.1.1.100" evidence="2"/>
<dbReference type="Pfam" id="PF13561">
    <property type="entry name" value="adh_short_C2"/>
    <property type="match status" value="1"/>
</dbReference>
<dbReference type="GO" id="GO:0032787">
    <property type="term" value="P:monocarboxylic acid metabolic process"/>
    <property type="evidence" value="ECO:0007669"/>
    <property type="project" value="UniProtKB-ARBA"/>
</dbReference>
<dbReference type="PANTHER" id="PTHR42879">
    <property type="entry name" value="3-OXOACYL-(ACYL-CARRIER-PROTEIN) REDUCTASE"/>
    <property type="match status" value="1"/>
</dbReference>
<dbReference type="SUPFAM" id="SSF51735">
    <property type="entry name" value="NAD(P)-binding Rossmann-fold domains"/>
    <property type="match status" value="1"/>
</dbReference>
<name>Q39P27_BURL3</name>
<keyword evidence="2" id="KW-0560">Oxidoreductase</keyword>
<dbReference type="PROSITE" id="PS00061">
    <property type="entry name" value="ADH_SHORT"/>
    <property type="match status" value="1"/>
</dbReference>
<accession>Q39P27</accession>
<dbReference type="GO" id="GO:0004316">
    <property type="term" value="F:3-oxoacyl-[acyl-carrier-protein] reductase (NADPH) activity"/>
    <property type="evidence" value="ECO:0007669"/>
    <property type="project" value="UniProtKB-EC"/>
</dbReference>
<dbReference type="EMBL" id="CP000150">
    <property type="protein sequence ID" value="ABB05789.1"/>
    <property type="molecule type" value="Genomic_DNA"/>
</dbReference>
<proteinExistence type="inferred from homology"/>
<dbReference type="PANTHER" id="PTHR42879:SF2">
    <property type="entry name" value="3-OXOACYL-[ACYL-CARRIER-PROTEIN] REDUCTASE FABG"/>
    <property type="match status" value="1"/>
</dbReference>
<dbReference type="KEGG" id="bur:Bcep18194_C6740"/>
<evidence type="ECO:0000313" key="3">
    <source>
        <dbReference type="Proteomes" id="UP000002705"/>
    </source>
</evidence>
<dbReference type="InterPro" id="IPR036291">
    <property type="entry name" value="NAD(P)-bd_dom_sf"/>
</dbReference>
<dbReference type="PATRIC" id="fig|482957.22.peg.7262"/>
<sequence length="266" mass="27988">MNQEQTLFDLEGRVALVTGAGQGVGKGIAQMLAAFGASVVVNDYFVERAQDVAGEIEAAGGKAIAVQADVTDYAGVERLFDTANRHLGGVDILVNNAGNSGAQPDRRDSRKPFWDTEPADWQRFLGVNLDGVMNCCRHALPGMVERQRGRLITIISDAGRCGEGHGLEAYSAAKAGAAGLTRGIARSAGRYGITANNIAISATETPAITAALDNAEFMKKVLASYVIRRVGQPTDIAAMALFLASDASSWITGQTYPVNGGFSFSM</sequence>
<protein>
    <submittedName>
        <fullName evidence="2">Short-chain dehydrogenase/reductase SDR</fullName>
        <ecNumber evidence="2">1.1.1.100</ecNumber>
    </submittedName>
</protein>
<dbReference type="CDD" id="cd05233">
    <property type="entry name" value="SDR_c"/>
    <property type="match status" value="1"/>
</dbReference>
<keyword evidence="3" id="KW-1185">Reference proteome</keyword>
<dbReference type="PRINTS" id="PR00080">
    <property type="entry name" value="SDRFAMILY"/>
</dbReference>